<keyword evidence="2" id="KW-1185">Reference proteome</keyword>
<dbReference type="OrthoDB" id="985898at2759"/>
<protein>
    <submittedName>
        <fullName evidence="1">UPF0496 protein</fullName>
    </submittedName>
</protein>
<dbReference type="STRING" id="1590841.A0A2R6QKN9"/>
<evidence type="ECO:0000313" key="2">
    <source>
        <dbReference type="Proteomes" id="UP000241394"/>
    </source>
</evidence>
<reference evidence="1 2" key="1">
    <citation type="submission" date="2017-07" db="EMBL/GenBank/DDBJ databases">
        <title>An improved, manually edited Actinidia chinensis var. chinensis (kiwifruit) genome highlights the challenges associated with draft genomes and gene prediction in plants.</title>
        <authorList>
            <person name="Pilkington S."/>
            <person name="Crowhurst R."/>
            <person name="Hilario E."/>
            <person name="Nardozza S."/>
            <person name="Fraser L."/>
            <person name="Peng Y."/>
            <person name="Gunaseelan K."/>
            <person name="Simpson R."/>
            <person name="Tahir J."/>
            <person name="Deroles S."/>
            <person name="Templeton K."/>
            <person name="Luo Z."/>
            <person name="Davy M."/>
            <person name="Cheng C."/>
            <person name="Mcneilage M."/>
            <person name="Scaglione D."/>
            <person name="Liu Y."/>
            <person name="Zhang Q."/>
            <person name="Datson P."/>
            <person name="De Silva N."/>
            <person name="Gardiner S."/>
            <person name="Bassett H."/>
            <person name="Chagne D."/>
            <person name="Mccallum J."/>
            <person name="Dzierzon H."/>
            <person name="Deng C."/>
            <person name="Wang Y.-Y."/>
            <person name="Barron N."/>
            <person name="Manako K."/>
            <person name="Bowen J."/>
            <person name="Foster T."/>
            <person name="Erridge Z."/>
            <person name="Tiffin H."/>
            <person name="Waite C."/>
            <person name="Davies K."/>
            <person name="Grierson E."/>
            <person name="Laing W."/>
            <person name="Kirk R."/>
            <person name="Chen X."/>
            <person name="Wood M."/>
            <person name="Montefiori M."/>
            <person name="Brummell D."/>
            <person name="Schwinn K."/>
            <person name="Catanach A."/>
            <person name="Fullerton C."/>
            <person name="Li D."/>
            <person name="Meiyalaghan S."/>
            <person name="Nieuwenhuizen N."/>
            <person name="Read N."/>
            <person name="Prakash R."/>
            <person name="Hunter D."/>
            <person name="Zhang H."/>
            <person name="Mckenzie M."/>
            <person name="Knabel M."/>
            <person name="Harris A."/>
            <person name="Allan A."/>
            <person name="Chen A."/>
            <person name="Janssen B."/>
            <person name="Plunkett B."/>
            <person name="Dwamena C."/>
            <person name="Voogd C."/>
            <person name="Leif D."/>
            <person name="Lafferty D."/>
            <person name="Souleyre E."/>
            <person name="Varkonyi-Gasic E."/>
            <person name="Gambi F."/>
            <person name="Hanley J."/>
            <person name="Yao J.-L."/>
            <person name="Cheung J."/>
            <person name="David K."/>
            <person name="Warren B."/>
            <person name="Marsh K."/>
            <person name="Snowden K."/>
            <person name="Lin-Wang K."/>
            <person name="Brian L."/>
            <person name="Martinez-Sanchez M."/>
            <person name="Wang M."/>
            <person name="Ileperuma N."/>
            <person name="Macnee N."/>
            <person name="Campin R."/>
            <person name="Mcatee P."/>
            <person name="Drummond R."/>
            <person name="Espley R."/>
            <person name="Ireland H."/>
            <person name="Wu R."/>
            <person name="Atkinson R."/>
            <person name="Karunairetnam S."/>
            <person name="Bulley S."/>
            <person name="Chunkath S."/>
            <person name="Hanley Z."/>
            <person name="Storey R."/>
            <person name="Thrimawithana A."/>
            <person name="Thomson S."/>
            <person name="David C."/>
            <person name="Testolin R."/>
        </authorList>
    </citation>
    <scope>NUCLEOTIDE SEQUENCE [LARGE SCALE GENOMIC DNA]</scope>
    <source>
        <strain evidence="2">cv. Red5</strain>
        <tissue evidence="1">Young leaf</tissue>
    </source>
</reference>
<dbReference type="Proteomes" id="UP000241394">
    <property type="component" value="Chromosome LG15"/>
</dbReference>
<gene>
    <name evidence="1" type="ORF">CEY00_Acc17052</name>
</gene>
<sequence length="318" mass="35446">MVLLVEKLYHSLKLSTKMENHQHQHRHESEPEALSASLRAFRSSVSNCVNQVLLNSEPGSDFLSLLWIQKCFELLSNLNRAFAKLVVEIDYPMTKWNDSSVEDYLKYSLKLLDLLNLISSSLSHLGKARVKLSHALSLVDSSPQSAMKRLKAVEFKTLNKDLKVEEIEESEEKMPCSRKDLVHQALVVMNSICFGVCGVVLSGLSGDISPCLEIRKLTQRGIHCPSLVALDSRFHEAVKEKRWVVKEVRELNDDVARLVAAIAAGESSGAGKKLERELEAMQKMVDGIGKEGDDLFAGLLAGRSKLLDGLRADFFSKV</sequence>
<proteinExistence type="predicted"/>
<dbReference type="AlphaFoldDB" id="A0A2R6QKN9"/>
<dbReference type="PANTHER" id="PTHR31509">
    <property type="entry name" value="BPS1-LIKE PROTEIN"/>
    <property type="match status" value="1"/>
</dbReference>
<evidence type="ECO:0000313" key="1">
    <source>
        <dbReference type="EMBL" id="PSS09964.1"/>
    </source>
</evidence>
<organism evidence="1 2">
    <name type="scientific">Actinidia chinensis var. chinensis</name>
    <name type="common">Chinese soft-hair kiwi</name>
    <dbReference type="NCBI Taxonomy" id="1590841"/>
    <lineage>
        <taxon>Eukaryota</taxon>
        <taxon>Viridiplantae</taxon>
        <taxon>Streptophyta</taxon>
        <taxon>Embryophyta</taxon>
        <taxon>Tracheophyta</taxon>
        <taxon>Spermatophyta</taxon>
        <taxon>Magnoliopsida</taxon>
        <taxon>eudicotyledons</taxon>
        <taxon>Gunneridae</taxon>
        <taxon>Pentapetalae</taxon>
        <taxon>asterids</taxon>
        <taxon>Ericales</taxon>
        <taxon>Actinidiaceae</taxon>
        <taxon>Actinidia</taxon>
    </lineage>
</organism>
<comment type="caution">
    <text evidence="1">The sequence shown here is derived from an EMBL/GenBank/DDBJ whole genome shotgun (WGS) entry which is preliminary data.</text>
</comment>
<name>A0A2R6QKN9_ACTCC</name>
<dbReference type="Gramene" id="PSS09964">
    <property type="protein sequence ID" value="PSS09964"/>
    <property type="gene ID" value="CEY00_Acc17052"/>
</dbReference>
<dbReference type="OMA" id="WELASME"/>
<reference evidence="2" key="2">
    <citation type="journal article" date="2018" name="BMC Genomics">
        <title>A manually annotated Actinidia chinensis var. chinensis (kiwifruit) genome highlights the challenges associated with draft genomes and gene prediction in plants.</title>
        <authorList>
            <person name="Pilkington S.M."/>
            <person name="Crowhurst R."/>
            <person name="Hilario E."/>
            <person name="Nardozza S."/>
            <person name="Fraser L."/>
            <person name="Peng Y."/>
            <person name="Gunaseelan K."/>
            <person name="Simpson R."/>
            <person name="Tahir J."/>
            <person name="Deroles S.C."/>
            <person name="Templeton K."/>
            <person name="Luo Z."/>
            <person name="Davy M."/>
            <person name="Cheng C."/>
            <person name="McNeilage M."/>
            <person name="Scaglione D."/>
            <person name="Liu Y."/>
            <person name="Zhang Q."/>
            <person name="Datson P."/>
            <person name="De Silva N."/>
            <person name="Gardiner S.E."/>
            <person name="Bassett H."/>
            <person name="Chagne D."/>
            <person name="McCallum J."/>
            <person name="Dzierzon H."/>
            <person name="Deng C."/>
            <person name="Wang Y.Y."/>
            <person name="Barron L."/>
            <person name="Manako K."/>
            <person name="Bowen J."/>
            <person name="Foster T.M."/>
            <person name="Erridge Z.A."/>
            <person name="Tiffin H."/>
            <person name="Waite C.N."/>
            <person name="Davies K.M."/>
            <person name="Grierson E.P."/>
            <person name="Laing W.A."/>
            <person name="Kirk R."/>
            <person name="Chen X."/>
            <person name="Wood M."/>
            <person name="Montefiori M."/>
            <person name="Brummell D.A."/>
            <person name="Schwinn K.E."/>
            <person name="Catanach A."/>
            <person name="Fullerton C."/>
            <person name="Li D."/>
            <person name="Meiyalaghan S."/>
            <person name="Nieuwenhuizen N."/>
            <person name="Read N."/>
            <person name="Prakash R."/>
            <person name="Hunter D."/>
            <person name="Zhang H."/>
            <person name="McKenzie M."/>
            <person name="Knabel M."/>
            <person name="Harris A."/>
            <person name="Allan A.C."/>
            <person name="Gleave A."/>
            <person name="Chen A."/>
            <person name="Janssen B.J."/>
            <person name="Plunkett B."/>
            <person name="Ampomah-Dwamena C."/>
            <person name="Voogd C."/>
            <person name="Leif D."/>
            <person name="Lafferty D."/>
            <person name="Souleyre E.J.F."/>
            <person name="Varkonyi-Gasic E."/>
            <person name="Gambi F."/>
            <person name="Hanley J."/>
            <person name="Yao J.L."/>
            <person name="Cheung J."/>
            <person name="David K.M."/>
            <person name="Warren B."/>
            <person name="Marsh K."/>
            <person name="Snowden K.C."/>
            <person name="Lin-Wang K."/>
            <person name="Brian L."/>
            <person name="Martinez-Sanchez M."/>
            <person name="Wang M."/>
            <person name="Ileperuma N."/>
            <person name="Macnee N."/>
            <person name="Campin R."/>
            <person name="McAtee P."/>
            <person name="Drummond R.S.M."/>
            <person name="Espley R.V."/>
            <person name="Ireland H.S."/>
            <person name="Wu R."/>
            <person name="Atkinson R.G."/>
            <person name="Karunairetnam S."/>
            <person name="Bulley S."/>
            <person name="Chunkath S."/>
            <person name="Hanley Z."/>
            <person name="Storey R."/>
            <person name="Thrimawithana A.H."/>
            <person name="Thomson S."/>
            <person name="David C."/>
            <person name="Testolin R."/>
            <person name="Huang H."/>
            <person name="Hellens R.P."/>
            <person name="Schaffer R.J."/>
        </authorList>
    </citation>
    <scope>NUCLEOTIDE SEQUENCE [LARGE SCALE GENOMIC DNA]</scope>
    <source>
        <strain evidence="2">cv. Red5</strain>
    </source>
</reference>
<accession>A0A2R6QKN9</accession>
<dbReference type="EMBL" id="NKQK01000015">
    <property type="protein sequence ID" value="PSS09964.1"/>
    <property type="molecule type" value="Genomic_DNA"/>
</dbReference>
<dbReference type="InParanoid" id="A0A2R6QKN9"/>